<dbReference type="GO" id="GO:0051301">
    <property type="term" value="P:cell division"/>
    <property type="evidence" value="ECO:0007669"/>
    <property type="project" value="UniProtKB-KW"/>
</dbReference>
<dbReference type="PANTHER" id="PTHR34298:SF2">
    <property type="entry name" value="SEGREGATION AND CONDENSATION PROTEIN B"/>
    <property type="match status" value="1"/>
</dbReference>
<dbReference type="PANTHER" id="PTHR34298">
    <property type="entry name" value="SEGREGATION AND CONDENSATION PROTEIN B"/>
    <property type="match status" value="1"/>
</dbReference>
<keyword evidence="2" id="KW-0132">Cell division</keyword>
<reference evidence="6" key="1">
    <citation type="submission" date="2010-01" db="EMBL/GenBank/DDBJ databases">
        <title>Genome fragments of uncultured bacteria from the North Pacific subtropical Gyre.</title>
        <authorList>
            <person name="Pham V.D."/>
            <person name="Delong E.F."/>
        </authorList>
    </citation>
    <scope>NUCLEOTIDE SEQUENCE</scope>
</reference>
<name>E7C2R7_9ACTN</name>
<organism evidence="6">
    <name type="scientific">uncultured actinobacterium HF0130_15N16</name>
    <dbReference type="NCBI Taxonomy" id="723601"/>
    <lineage>
        <taxon>Bacteria</taxon>
        <taxon>Bacillati</taxon>
        <taxon>Actinomycetota</taxon>
        <taxon>Actinomycetes</taxon>
        <taxon>marine Actinobacteria clade</taxon>
        <taxon>environmental samples</taxon>
    </lineage>
</organism>
<dbReference type="InterPro" id="IPR005234">
    <property type="entry name" value="ScpB_csome_segregation"/>
</dbReference>
<proteinExistence type="predicted"/>
<dbReference type="Pfam" id="PF04079">
    <property type="entry name" value="SMC_ScpB"/>
    <property type="match status" value="1"/>
</dbReference>
<dbReference type="Gene3D" id="1.10.10.10">
    <property type="entry name" value="Winged helix-like DNA-binding domain superfamily/Winged helix DNA-binding domain"/>
    <property type="match status" value="2"/>
</dbReference>
<evidence type="ECO:0000256" key="1">
    <source>
        <dbReference type="ARBA" id="ARBA00022490"/>
    </source>
</evidence>
<dbReference type="InterPro" id="IPR036388">
    <property type="entry name" value="WH-like_DNA-bd_sf"/>
</dbReference>
<keyword evidence="1" id="KW-0963">Cytoplasm</keyword>
<evidence type="ECO:0000256" key="3">
    <source>
        <dbReference type="ARBA" id="ARBA00022829"/>
    </source>
</evidence>
<keyword evidence="3" id="KW-0159">Chromosome partition</keyword>
<dbReference type="EMBL" id="GU567964">
    <property type="protein sequence ID" value="ADI21741.1"/>
    <property type="molecule type" value="Genomic_DNA"/>
</dbReference>
<evidence type="ECO:0000313" key="6">
    <source>
        <dbReference type="EMBL" id="ADI21741.1"/>
    </source>
</evidence>
<evidence type="ECO:0000256" key="2">
    <source>
        <dbReference type="ARBA" id="ARBA00022618"/>
    </source>
</evidence>
<dbReference type="NCBIfam" id="TIGR00281">
    <property type="entry name" value="SMC-Scp complex subunit ScpB"/>
    <property type="match status" value="1"/>
</dbReference>
<dbReference type="SUPFAM" id="SSF46785">
    <property type="entry name" value="Winged helix' DNA-binding domain"/>
    <property type="match status" value="2"/>
</dbReference>
<dbReference type="AlphaFoldDB" id="E7C2R7"/>
<dbReference type="PIRSF" id="PIRSF019345">
    <property type="entry name" value="ScpB"/>
    <property type="match status" value="1"/>
</dbReference>
<keyword evidence="4" id="KW-0131">Cell cycle</keyword>
<evidence type="ECO:0000256" key="5">
    <source>
        <dbReference type="SAM" id="MobiDB-lite"/>
    </source>
</evidence>
<feature type="region of interest" description="Disordered" evidence="5">
    <location>
        <begin position="225"/>
        <end position="244"/>
    </location>
</feature>
<dbReference type="InterPro" id="IPR036390">
    <property type="entry name" value="WH_DNA-bd_sf"/>
</dbReference>
<dbReference type="GO" id="GO:0051304">
    <property type="term" value="P:chromosome separation"/>
    <property type="evidence" value="ECO:0007669"/>
    <property type="project" value="InterPro"/>
</dbReference>
<accession>E7C2R7</accession>
<protein>
    <submittedName>
        <fullName evidence="6">Predicted transcriptional regulator containing the HTH domain</fullName>
    </submittedName>
</protein>
<sequence length="244" mass="25933">MVDNSPDEFERLAAQLNSDGDLPGSSASSHDLVDVEASAVPAEVAAALEAIVMVATDPVAPTVLAQLLEVSVSTVDSLCESLAQSYAEEQRGFTIARVAGGYRYQTTEAQAPYVERFVMEGQTTRLSTAALETLAIVAYKQPVSRAQIASIRGVNVDGVTRTLHQRGYIQELGRDPGPGNATMYGTTALFLEQLGMDSLDDLPNLSELVPDVDVVETLEAVLRGVDEQSQSQLADNSEDSDSAP</sequence>
<evidence type="ECO:0000256" key="4">
    <source>
        <dbReference type="ARBA" id="ARBA00023306"/>
    </source>
</evidence>